<dbReference type="GO" id="GO:0008360">
    <property type="term" value="P:regulation of cell shape"/>
    <property type="evidence" value="ECO:0007669"/>
    <property type="project" value="UniProtKB-KW"/>
</dbReference>
<evidence type="ECO:0000256" key="1">
    <source>
        <dbReference type="ARBA" id="ARBA00004651"/>
    </source>
</evidence>
<comment type="subcellular location">
    <subcellularLocation>
        <location evidence="1 14">Cell membrane</location>
        <topology evidence="1 14">Multi-pass membrane protein</topology>
    </subcellularLocation>
</comment>
<keyword evidence="14" id="KW-0961">Cell wall biogenesis/degradation</keyword>
<name>A0A933LR21_UNCTE</name>
<evidence type="ECO:0000256" key="4">
    <source>
        <dbReference type="ARBA" id="ARBA00021581"/>
    </source>
</evidence>
<dbReference type="GO" id="GO:0009252">
    <property type="term" value="P:peptidoglycan biosynthetic process"/>
    <property type="evidence" value="ECO:0007669"/>
    <property type="project" value="UniProtKB-KW"/>
</dbReference>
<sequence>MEQIWTAIILGIVEGLTEFIPVSSTGHLIWVGHLLRFTGEKADSFEIFIQLGAILAVAILYRQRFWALLPLRSTHTDGISSGFSHWKGCWLLVLTTTPALLAGYLTHRFIKTYLFSTTTVALALVLGGIGILLAEKYRPVSQVKGLDAITGKLALTVGLFQCLALWPGTSRSAATIIGGVLCGLDRKTAAEYSFVCAVPIMLAATLYDLLKTWRLLQRSDLLLFAVGFIVSFLVAWLAVKSFLRLLQACSLRPFAWYRMAISPLIFWTVR</sequence>
<feature type="transmembrane region" description="Helical" evidence="14">
    <location>
        <begin position="47"/>
        <end position="67"/>
    </location>
</feature>
<keyword evidence="9 14" id="KW-0472">Membrane</keyword>
<dbReference type="Proteomes" id="UP000772181">
    <property type="component" value="Unassembled WGS sequence"/>
</dbReference>
<gene>
    <name evidence="14" type="primary">uppP</name>
    <name evidence="15" type="ORF">HY730_06020</name>
</gene>
<dbReference type="EMBL" id="JACQWF010000269">
    <property type="protein sequence ID" value="MBI4595921.1"/>
    <property type="molecule type" value="Genomic_DNA"/>
</dbReference>
<comment type="function">
    <text evidence="14">Catalyzes the dephosphorylation of undecaprenyl diphosphate (UPP). Confers resistance to bacitracin.</text>
</comment>
<comment type="catalytic activity">
    <reaction evidence="13 14">
        <text>di-trans,octa-cis-undecaprenyl diphosphate + H2O = di-trans,octa-cis-undecaprenyl phosphate + phosphate + H(+)</text>
        <dbReference type="Rhea" id="RHEA:28094"/>
        <dbReference type="ChEBI" id="CHEBI:15377"/>
        <dbReference type="ChEBI" id="CHEBI:15378"/>
        <dbReference type="ChEBI" id="CHEBI:43474"/>
        <dbReference type="ChEBI" id="CHEBI:58405"/>
        <dbReference type="ChEBI" id="CHEBI:60392"/>
        <dbReference type="EC" id="3.6.1.27"/>
    </reaction>
</comment>
<evidence type="ECO:0000256" key="12">
    <source>
        <dbReference type="ARBA" id="ARBA00032932"/>
    </source>
</evidence>
<evidence type="ECO:0000313" key="16">
    <source>
        <dbReference type="Proteomes" id="UP000772181"/>
    </source>
</evidence>
<dbReference type="NCBIfam" id="NF001389">
    <property type="entry name" value="PRK00281.1-2"/>
    <property type="match status" value="1"/>
</dbReference>
<organism evidence="15 16">
    <name type="scientific">Tectimicrobiota bacterium</name>
    <dbReference type="NCBI Taxonomy" id="2528274"/>
    <lineage>
        <taxon>Bacteria</taxon>
        <taxon>Pseudomonadati</taxon>
        <taxon>Nitrospinota/Tectimicrobiota group</taxon>
        <taxon>Candidatus Tectimicrobiota</taxon>
    </lineage>
</organism>
<evidence type="ECO:0000256" key="8">
    <source>
        <dbReference type="ARBA" id="ARBA00022989"/>
    </source>
</evidence>
<keyword evidence="14" id="KW-0573">Peptidoglycan synthesis</keyword>
<dbReference type="GO" id="GO:0071555">
    <property type="term" value="P:cell wall organization"/>
    <property type="evidence" value="ECO:0007669"/>
    <property type="project" value="UniProtKB-KW"/>
</dbReference>
<proteinExistence type="inferred from homology"/>
<keyword evidence="10 14" id="KW-0046">Antibiotic resistance</keyword>
<dbReference type="NCBIfam" id="TIGR00753">
    <property type="entry name" value="undec_PP_bacA"/>
    <property type="match status" value="1"/>
</dbReference>
<comment type="caution">
    <text evidence="15">The sequence shown here is derived from an EMBL/GenBank/DDBJ whole genome shotgun (WGS) entry which is preliminary data.</text>
</comment>
<dbReference type="HAMAP" id="MF_01006">
    <property type="entry name" value="Undec_diphosphatase"/>
    <property type="match status" value="1"/>
</dbReference>
<evidence type="ECO:0000256" key="11">
    <source>
        <dbReference type="ARBA" id="ARBA00032707"/>
    </source>
</evidence>
<dbReference type="InterPro" id="IPR003824">
    <property type="entry name" value="UppP"/>
</dbReference>
<dbReference type="PANTHER" id="PTHR30622:SF3">
    <property type="entry name" value="UNDECAPRENYL-DIPHOSPHATASE"/>
    <property type="match status" value="1"/>
</dbReference>
<dbReference type="GO" id="GO:0050380">
    <property type="term" value="F:undecaprenyl-diphosphatase activity"/>
    <property type="evidence" value="ECO:0007669"/>
    <property type="project" value="UniProtKB-UniRule"/>
</dbReference>
<evidence type="ECO:0000256" key="14">
    <source>
        <dbReference type="HAMAP-Rule" id="MF_01006"/>
    </source>
</evidence>
<protein>
    <recommendedName>
        <fullName evidence="4 14">Undecaprenyl-diphosphatase</fullName>
        <ecNumber evidence="3 14">3.6.1.27</ecNumber>
    </recommendedName>
    <alternativeName>
        <fullName evidence="12 14">Bacitracin resistance protein</fullName>
    </alternativeName>
    <alternativeName>
        <fullName evidence="11 14">Undecaprenyl pyrophosphate phosphatase</fullName>
    </alternativeName>
</protein>
<keyword evidence="6 14" id="KW-0812">Transmembrane</keyword>
<feature type="transmembrane region" description="Helical" evidence="14">
    <location>
        <begin position="113"/>
        <end position="134"/>
    </location>
</feature>
<evidence type="ECO:0000256" key="9">
    <source>
        <dbReference type="ARBA" id="ARBA00023136"/>
    </source>
</evidence>
<evidence type="ECO:0000256" key="10">
    <source>
        <dbReference type="ARBA" id="ARBA00023251"/>
    </source>
</evidence>
<evidence type="ECO:0000256" key="6">
    <source>
        <dbReference type="ARBA" id="ARBA00022692"/>
    </source>
</evidence>
<feature type="transmembrane region" description="Helical" evidence="14">
    <location>
        <begin position="146"/>
        <end position="169"/>
    </location>
</feature>
<dbReference type="EC" id="3.6.1.27" evidence="3 14"/>
<reference evidence="15" key="1">
    <citation type="submission" date="2020-07" db="EMBL/GenBank/DDBJ databases">
        <title>Huge and variable diversity of episymbiotic CPR bacteria and DPANN archaea in groundwater ecosystems.</title>
        <authorList>
            <person name="He C.Y."/>
            <person name="Keren R."/>
            <person name="Whittaker M."/>
            <person name="Farag I.F."/>
            <person name="Doudna J."/>
            <person name="Cate J.H.D."/>
            <person name="Banfield J.F."/>
        </authorList>
    </citation>
    <scope>NUCLEOTIDE SEQUENCE</scope>
    <source>
        <strain evidence="15">NC_groundwater_1482_Ag_S-0.65um_47_24</strain>
    </source>
</reference>
<comment type="miscellaneous">
    <text evidence="14">Bacitracin is thought to be involved in the inhibition of peptidoglycan synthesis by sequestering undecaprenyl diphosphate, thereby reducing the pool of lipid carrier available.</text>
</comment>
<feature type="transmembrane region" description="Helical" evidence="14">
    <location>
        <begin position="189"/>
        <end position="209"/>
    </location>
</feature>
<evidence type="ECO:0000256" key="7">
    <source>
        <dbReference type="ARBA" id="ARBA00022801"/>
    </source>
</evidence>
<keyword evidence="14" id="KW-0133">Cell shape</keyword>
<dbReference type="AlphaFoldDB" id="A0A933LR21"/>
<keyword evidence="7 14" id="KW-0378">Hydrolase</keyword>
<evidence type="ECO:0000256" key="3">
    <source>
        <dbReference type="ARBA" id="ARBA00012374"/>
    </source>
</evidence>
<evidence type="ECO:0000256" key="5">
    <source>
        <dbReference type="ARBA" id="ARBA00022475"/>
    </source>
</evidence>
<keyword evidence="8 14" id="KW-1133">Transmembrane helix</keyword>
<dbReference type="PANTHER" id="PTHR30622">
    <property type="entry name" value="UNDECAPRENYL-DIPHOSPHATASE"/>
    <property type="match status" value="1"/>
</dbReference>
<accession>A0A933LR21</accession>
<evidence type="ECO:0000313" key="15">
    <source>
        <dbReference type="EMBL" id="MBI4595921.1"/>
    </source>
</evidence>
<feature type="transmembrane region" description="Helical" evidence="14">
    <location>
        <begin position="221"/>
        <end position="239"/>
    </location>
</feature>
<dbReference type="NCBIfam" id="NF001390">
    <property type="entry name" value="PRK00281.1-4"/>
    <property type="match status" value="1"/>
</dbReference>
<evidence type="ECO:0000256" key="13">
    <source>
        <dbReference type="ARBA" id="ARBA00047594"/>
    </source>
</evidence>
<dbReference type="Pfam" id="PF02673">
    <property type="entry name" value="BacA"/>
    <property type="match status" value="1"/>
</dbReference>
<comment type="similarity">
    <text evidence="2 14">Belongs to the UppP family.</text>
</comment>
<dbReference type="GO" id="GO:0005886">
    <property type="term" value="C:plasma membrane"/>
    <property type="evidence" value="ECO:0007669"/>
    <property type="project" value="UniProtKB-SubCell"/>
</dbReference>
<keyword evidence="5 14" id="KW-1003">Cell membrane</keyword>
<evidence type="ECO:0000256" key="2">
    <source>
        <dbReference type="ARBA" id="ARBA00010621"/>
    </source>
</evidence>
<dbReference type="GO" id="GO:0046677">
    <property type="term" value="P:response to antibiotic"/>
    <property type="evidence" value="ECO:0007669"/>
    <property type="project" value="UniProtKB-UniRule"/>
</dbReference>